<reference evidence="15 16" key="1">
    <citation type="submission" date="2018-06" db="EMBL/GenBank/DDBJ databases">
        <authorList>
            <consortium name="Pathogen Informatics"/>
            <person name="Doyle S."/>
        </authorList>
    </citation>
    <scope>NUCLEOTIDE SEQUENCE [LARGE SCALE GENOMIC DNA]</scope>
    <source>
        <strain evidence="15 16">NCTC12026</strain>
    </source>
</reference>
<dbReference type="Proteomes" id="UP000255129">
    <property type="component" value="Unassembled WGS sequence"/>
</dbReference>
<evidence type="ECO:0000313" key="15">
    <source>
        <dbReference type="EMBL" id="SUC35919.1"/>
    </source>
</evidence>
<dbReference type="GO" id="GO:0009279">
    <property type="term" value="C:cell outer membrane"/>
    <property type="evidence" value="ECO:0007669"/>
    <property type="project" value="UniProtKB-SubCell"/>
</dbReference>
<dbReference type="PROSITE" id="PS52016">
    <property type="entry name" value="TONB_DEPENDENT_REC_3"/>
    <property type="match status" value="1"/>
</dbReference>
<evidence type="ECO:0000256" key="7">
    <source>
        <dbReference type="ARBA" id="ARBA00023077"/>
    </source>
</evidence>
<dbReference type="InterPro" id="IPR012910">
    <property type="entry name" value="Plug_dom"/>
</dbReference>
<dbReference type="NCBIfam" id="NF010038">
    <property type="entry name" value="PRK13513.1"/>
    <property type="match status" value="1"/>
</dbReference>
<dbReference type="InterPro" id="IPR036942">
    <property type="entry name" value="Beta-barrel_TonB_sf"/>
</dbReference>
<comment type="similarity">
    <text evidence="10 11">Belongs to the TonB-dependent receptor family.</text>
</comment>
<dbReference type="Gene3D" id="2.40.170.20">
    <property type="entry name" value="TonB-dependent receptor, beta-barrel domain"/>
    <property type="match status" value="1"/>
</dbReference>
<dbReference type="OrthoDB" id="9764669at2"/>
<evidence type="ECO:0000259" key="13">
    <source>
        <dbReference type="Pfam" id="PF00593"/>
    </source>
</evidence>
<dbReference type="InterPro" id="IPR037066">
    <property type="entry name" value="Plug_dom_sf"/>
</dbReference>
<dbReference type="CDD" id="cd01347">
    <property type="entry name" value="ligand_gated_channel"/>
    <property type="match status" value="1"/>
</dbReference>
<evidence type="ECO:0000256" key="1">
    <source>
        <dbReference type="ARBA" id="ARBA00004571"/>
    </source>
</evidence>
<dbReference type="Pfam" id="PF00593">
    <property type="entry name" value="TonB_dep_Rec_b-barrel"/>
    <property type="match status" value="1"/>
</dbReference>
<evidence type="ECO:0000256" key="9">
    <source>
        <dbReference type="ARBA" id="ARBA00023237"/>
    </source>
</evidence>
<dbReference type="Gene3D" id="2.170.130.10">
    <property type="entry name" value="TonB-dependent receptor, plug domain"/>
    <property type="match status" value="1"/>
</dbReference>
<dbReference type="EMBL" id="UGUA01000002">
    <property type="protein sequence ID" value="SUC35919.1"/>
    <property type="molecule type" value="Genomic_DNA"/>
</dbReference>
<evidence type="ECO:0000256" key="8">
    <source>
        <dbReference type="ARBA" id="ARBA00023136"/>
    </source>
</evidence>
<evidence type="ECO:0000256" key="5">
    <source>
        <dbReference type="ARBA" id="ARBA00022729"/>
    </source>
</evidence>
<dbReference type="InterPro" id="IPR039426">
    <property type="entry name" value="TonB-dep_rcpt-like"/>
</dbReference>
<keyword evidence="9 10" id="KW-0998">Cell outer membrane</keyword>
<evidence type="ECO:0000256" key="10">
    <source>
        <dbReference type="PROSITE-ProRule" id="PRU01360"/>
    </source>
</evidence>
<dbReference type="GO" id="GO:0044718">
    <property type="term" value="P:siderophore transmembrane transport"/>
    <property type="evidence" value="ECO:0007669"/>
    <property type="project" value="TreeGrafter"/>
</dbReference>
<evidence type="ECO:0000259" key="14">
    <source>
        <dbReference type="Pfam" id="PF07715"/>
    </source>
</evidence>
<evidence type="ECO:0000256" key="6">
    <source>
        <dbReference type="ARBA" id="ARBA00023065"/>
    </source>
</evidence>
<keyword evidence="8 10" id="KW-0472">Membrane</keyword>
<evidence type="ECO:0000256" key="4">
    <source>
        <dbReference type="ARBA" id="ARBA00022692"/>
    </source>
</evidence>
<proteinExistence type="inferred from homology"/>
<gene>
    <name evidence="15" type="primary">cirA_2</name>
    <name evidence="15" type="ORF">NCTC12026_02321</name>
</gene>
<dbReference type="GO" id="GO:0015344">
    <property type="term" value="F:siderophore uptake transmembrane transporter activity"/>
    <property type="evidence" value="ECO:0007669"/>
    <property type="project" value="TreeGrafter"/>
</dbReference>
<keyword evidence="6" id="KW-0406">Ion transport</keyword>
<keyword evidence="3 10" id="KW-1134">Transmembrane beta strand</keyword>
<keyword evidence="4 10" id="KW-0812">Transmembrane</keyword>
<name>A0A379G4E8_9GAMM</name>
<protein>
    <submittedName>
        <fullName evidence="15">Colicin I receptor</fullName>
    </submittedName>
</protein>
<feature type="domain" description="TonB-dependent receptor plug" evidence="14">
    <location>
        <begin position="43"/>
        <end position="153"/>
    </location>
</feature>
<keyword evidence="5 12" id="KW-0732">Signal</keyword>
<evidence type="ECO:0000256" key="3">
    <source>
        <dbReference type="ARBA" id="ARBA00022452"/>
    </source>
</evidence>
<dbReference type="Pfam" id="PF07715">
    <property type="entry name" value="Plug"/>
    <property type="match status" value="1"/>
</dbReference>
<keyword evidence="15" id="KW-0675">Receptor</keyword>
<dbReference type="AlphaFoldDB" id="A0A379G4E8"/>
<accession>A0A379G4E8</accession>
<dbReference type="RefSeq" id="WP_006815445.1">
    <property type="nucleotide sequence ID" value="NZ_CABLCG010000061.1"/>
</dbReference>
<dbReference type="PANTHER" id="PTHR30069:SF53">
    <property type="entry name" value="COLICIN I RECEPTOR-RELATED"/>
    <property type="match status" value="1"/>
</dbReference>
<dbReference type="SUPFAM" id="SSF56935">
    <property type="entry name" value="Porins"/>
    <property type="match status" value="1"/>
</dbReference>
<keyword evidence="7 11" id="KW-0798">TonB box</keyword>
<evidence type="ECO:0000313" key="16">
    <source>
        <dbReference type="Proteomes" id="UP000255129"/>
    </source>
</evidence>
<comment type="subcellular location">
    <subcellularLocation>
        <location evidence="1 10">Cell outer membrane</location>
        <topology evidence="1 10">Multi-pass membrane protein</topology>
    </subcellularLocation>
</comment>
<keyword evidence="2 10" id="KW-0813">Transport</keyword>
<feature type="chain" id="PRO_5016755895" evidence="12">
    <location>
        <begin position="25"/>
        <end position="659"/>
    </location>
</feature>
<dbReference type="InterPro" id="IPR000531">
    <property type="entry name" value="Beta-barrel_TonB"/>
</dbReference>
<dbReference type="PANTHER" id="PTHR30069">
    <property type="entry name" value="TONB-DEPENDENT OUTER MEMBRANE RECEPTOR"/>
    <property type="match status" value="1"/>
</dbReference>
<evidence type="ECO:0000256" key="2">
    <source>
        <dbReference type="ARBA" id="ARBA00022448"/>
    </source>
</evidence>
<sequence>MVVFTKRKIAVSIIAAISVAPAFADDSKDKIYVTTAAGYQQKIEDAPASISVVTREQLENKAYRDVTDALKDVPGVLVTGGGSSSDISIRGMDAKYTMILIDGKRVDTRSIRPNSDGSGIEQGWLPPLPAIERIEVVRGPMSSLYGSDAMGGVINIITRRVQQEWTTSLRADTTITERKNSGNTGQGSFYTSGPLVDGLLGMKLQGQYSHRSEDKIIDGFGRQIMTSGGGTLSFTPNEQNAFDLDFKKDNQHRDYREGYTAERGDGSEFNKYDMTHAALTHTGIYDIASTDTYLQYDEAKNPGRKMTSEDLIFRNQSVFLLGDHSLSLGGQYRKEKLKDQSNKIPGNSELDRYSWALFAEDEWLITNDFALTGGLRMDNDENYGTHWTPRMYGVWHADEQWTIKGGVSTGYKAPSLRESSANWGQATGGAKGNAIIYGNPDLKPEKSVTEEIGVIWNNQDNLTAGVTIYNTDFKDKITEIRRCDNSIDTIRDCTLADGEGNIPNKPYRFVSDKANVDKARMQGVEVTFNWGILDNLEFATNYTYTHTEQKSGVNKGKPLSKQPKHMVNSTLTWDTTEDLQTWTRMNFRSETSDYQGRGQQMAKGTPSYALFDLGASYKLSKNANIVGGVYNLLDRRIDNETYGAELEGRRYNVGINYNF</sequence>
<feature type="domain" description="TonB-dependent receptor-like beta-barrel" evidence="13">
    <location>
        <begin position="231"/>
        <end position="632"/>
    </location>
</feature>
<feature type="signal peptide" evidence="12">
    <location>
        <begin position="1"/>
        <end position="24"/>
    </location>
</feature>
<organism evidence="15 16">
    <name type="scientific">Providencia rustigianii</name>
    <dbReference type="NCBI Taxonomy" id="158850"/>
    <lineage>
        <taxon>Bacteria</taxon>
        <taxon>Pseudomonadati</taxon>
        <taxon>Pseudomonadota</taxon>
        <taxon>Gammaproteobacteria</taxon>
        <taxon>Enterobacterales</taxon>
        <taxon>Morganellaceae</taxon>
        <taxon>Providencia</taxon>
    </lineage>
</organism>
<evidence type="ECO:0000256" key="11">
    <source>
        <dbReference type="RuleBase" id="RU003357"/>
    </source>
</evidence>
<evidence type="ECO:0000256" key="12">
    <source>
        <dbReference type="SAM" id="SignalP"/>
    </source>
</evidence>